<protein>
    <submittedName>
        <fullName evidence="2">Putative phosphotransferase</fullName>
    </submittedName>
</protein>
<sequence>MALNNTTDPAVAAGKLTTWLAGKLPDAVDVEVTDLVVPQSSGLSNETILFDGGWTVDGERHQERFVARVAPAGEGVFPTYDLAREFRVLRALGEHSDVPVPRVWWLEEDPAVLGATFIVMSRVDGRVPSDDPPFTAAGWVLDLAPEQRASLHDNALQALAAIHAVDWRAIGLGDLAPAAGTSALDQDIATWTATFEWAAAGDRNPTVEAAYRWIDEHRPAEEGAPVLNWGDARVGNVLFGDDLAAAAVLDWEMVTVGPRELELGWWLFLQRHHTEGIGAPLPEGWPTREQVIARYEQLTGHEVRDIDFYEVWAATRLSSIMHRAGNMMIAAGMLPPDAPMKLNNPASQLLAKLIGFEAPTGEAQSFIGNRG</sequence>
<dbReference type="Gene3D" id="3.90.1200.10">
    <property type="match status" value="1"/>
</dbReference>
<evidence type="ECO:0000313" key="3">
    <source>
        <dbReference type="Proteomes" id="UP000005143"/>
    </source>
</evidence>
<dbReference type="RefSeq" id="WP_007574620.1">
    <property type="nucleotide sequence ID" value="NZ_AGUD01000191.1"/>
</dbReference>
<dbReference type="InterPro" id="IPR011009">
    <property type="entry name" value="Kinase-like_dom_sf"/>
</dbReference>
<gene>
    <name evidence="2" type="ORF">PAI11_20890</name>
</gene>
<dbReference type="Gene3D" id="3.30.200.20">
    <property type="entry name" value="Phosphorylase Kinase, domain 1"/>
    <property type="match status" value="1"/>
</dbReference>
<accession>H0E5J8</accession>
<organism evidence="2 3">
    <name type="scientific">Patulibacter medicamentivorans</name>
    <dbReference type="NCBI Taxonomy" id="1097667"/>
    <lineage>
        <taxon>Bacteria</taxon>
        <taxon>Bacillati</taxon>
        <taxon>Actinomycetota</taxon>
        <taxon>Thermoleophilia</taxon>
        <taxon>Solirubrobacterales</taxon>
        <taxon>Patulibacteraceae</taxon>
        <taxon>Patulibacter</taxon>
    </lineage>
</organism>
<proteinExistence type="predicted"/>
<reference evidence="2 3" key="1">
    <citation type="journal article" date="2013" name="Biodegradation">
        <title>Quantitative proteomic analysis of ibuprofen-degrading Patulibacter sp. strain I11.</title>
        <authorList>
            <person name="Almeida B."/>
            <person name="Kjeldal H."/>
            <person name="Lolas I."/>
            <person name="Knudsen A.D."/>
            <person name="Carvalho G."/>
            <person name="Nielsen K.L."/>
            <person name="Barreto Crespo M.T."/>
            <person name="Stensballe A."/>
            <person name="Nielsen J.L."/>
        </authorList>
    </citation>
    <scope>NUCLEOTIDE SEQUENCE [LARGE SCALE GENOMIC DNA]</scope>
    <source>
        <strain evidence="2 3">I11</strain>
    </source>
</reference>
<dbReference type="GO" id="GO:0016740">
    <property type="term" value="F:transferase activity"/>
    <property type="evidence" value="ECO:0007669"/>
    <property type="project" value="UniProtKB-KW"/>
</dbReference>
<dbReference type="PANTHER" id="PTHR21310:SF40">
    <property type="entry name" value="AMINOGLYCOSIDE PHOSPHOTRANSFERASE DOMAIN-CONTAINING PROTEIN-RELATED"/>
    <property type="match status" value="1"/>
</dbReference>
<dbReference type="InterPro" id="IPR051678">
    <property type="entry name" value="AGP_Transferase"/>
</dbReference>
<evidence type="ECO:0000313" key="2">
    <source>
        <dbReference type="EMBL" id="EHN11033.1"/>
    </source>
</evidence>
<evidence type="ECO:0000259" key="1">
    <source>
        <dbReference type="Pfam" id="PF01636"/>
    </source>
</evidence>
<dbReference type="SUPFAM" id="SSF56112">
    <property type="entry name" value="Protein kinase-like (PK-like)"/>
    <property type="match status" value="1"/>
</dbReference>
<dbReference type="InterPro" id="IPR002575">
    <property type="entry name" value="Aminoglycoside_PTrfase"/>
</dbReference>
<dbReference type="AlphaFoldDB" id="H0E5J8"/>
<dbReference type="Proteomes" id="UP000005143">
    <property type="component" value="Unassembled WGS sequence"/>
</dbReference>
<dbReference type="Pfam" id="PF01636">
    <property type="entry name" value="APH"/>
    <property type="match status" value="1"/>
</dbReference>
<name>H0E5J8_9ACTN</name>
<comment type="caution">
    <text evidence="2">The sequence shown here is derived from an EMBL/GenBank/DDBJ whole genome shotgun (WGS) entry which is preliminary data.</text>
</comment>
<dbReference type="EMBL" id="AGUD01000191">
    <property type="protein sequence ID" value="EHN11033.1"/>
    <property type="molecule type" value="Genomic_DNA"/>
</dbReference>
<dbReference type="PATRIC" id="fig|1097667.3.peg.2071"/>
<dbReference type="InterPro" id="IPR041726">
    <property type="entry name" value="ACAD10_11_N"/>
</dbReference>
<keyword evidence="3" id="KW-1185">Reference proteome</keyword>
<dbReference type="OrthoDB" id="3806873at2"/>
<keyword evidence="2" id="KW-0808">Transferase</keyword>
<feature type="domain" description="Aminoglycoside phosphotransferase" evidence="1">
    <location>
        <begin position="40"/>
        <end position="276"/>
    </location>
</feature>
<dbReference type="CDD" id="cd05154">
    <property type="entry name" value="ACAD10_11_N-like"/>
    <property type="match status" value="1"/>
</dbReference>
<dbReference type="PANTHER" id="PTHR21310">
    <property type="entry name" value="AMINOGLYCOSIDE PHOSPHOTRANSFERASE-RELATED-RELATED"/>
    <property type="match status" value="1"/>
</dbReference>